<dbReference type="EnsemblMetazoa" id="Aqu2.1.40573_001">
    <property type="protein sequence ID" value="Aqu2.1.40573_001"/>
    <property type="gene ID" value="Aqu2.1.40573"/>
</dbReference>
<reference evidence="1" key="1">
    <citation type="submission" date="2017-05" db="UniProtKB">
        <authorList>
            <consortium name="EnsemblMetazoa"/>
        </authorList>
    </citation>
    <scope>IDENTIFICATION</scope>
</reference>
<organism evidence="1">
    <name type="scientific">Amphimedon queenslandica</name>
    <name type="common">Sponge</name>
    <dbReference type="NCBI Taxonomy" id="400682"/>
    <lineage>
        <taxon>Eukaryota</taxon>
        <taxon>Metazoa</taxon>
        <taxon>Porifera</taxon>
        <taxon>Demospongiae</taxon>
        <taxon>Heteroscleromorpha</taxon>
        <taxon>Haplosclerida</taxon>
        <taxon>Niphatidae</taxon>
        <taxon>Amphimedon</taxon>
    </lineage>
</organism>
<accession>A0A1X7VMD7</accession>
<name>A0A1X7VMD7_AMPQE</name>
<dbReference type="AlphaFoldDB" id="A0A1X7VMD7"/>
<proteinExistence type="predicted"/>
<sequence length="246" mass="27833">SSSDDEEDILVALSLRYPDDIKADDCGHWIHNGHFKRIFYYLFDEDEVRFKYCLVCYSFEGAPHPINGRPHGNTKHSKDQPYTRTMKNTTERIQHSTTFPKSILSDITAAAGGVINARATCCLPRNEKQISYYKKCSTSKGDTSKDVLYNVMLQCKSNSFVQSVVAAPEPMAVLCTDQQLDDMVRFLTNPADFAIMGVDPTFNFGDFNVTPIWRFQCDTYRLPALATQAQIKEKPSHYARTDPSSS</sequence>
<evidence type="ECO:0000313" key="1">
    <source>
        <dbReference type="EnsemblMetazoa" id="Aqu2.1.40573_001"/>
    </source>
</evidence>
<protein>
    <submittedName>
        <fullName evidence="1">Uncharacterized protein</fullName>
    </submittedName>
</protein>
<dbReference type="InParanoid" id="A0A1X7VMD7"/>